<feature type="binding site" evidence="7">
    <location>
        <position position="147"/>
    </location>
    <ligand>
        <name>NAD(+)</name>
        <dbReference type="ChEBI" id="CHEBI:57540"/>
    </ligand>
</feature>
<comment type="subunit">
    <text evidence="7">Homotetramer.</text>
</comment>
<dbReference type="Pfam" id="PF02866">
    <property type="entry name" value="Ldh_1_C"/>
    <property type="match status" value="1"/>
</dbReference>
<dbReference type="GO" id="GO:0006089">
    <property type="term" value="P:lactate metabolic process"/>
    <property type="evidence" value="ECO:0007669"/>
    <property type="project" value="TreeGrafter"/>
</dbReference>
<comment type="function">
    <text evidence="7">Catalyzes the conversion of lactate to pyruvate.</text>
</comment>
<dbReference type="Pfam" id="PF00056">
    <property type="entry name" value="Ldh_1_N"/>
    <property type="match status" value="1"/>
</dbReference>
<comment type="pathway">
    <text evidence="1 7">Fermentation; pyruvate fermentation to lactate; (S)-lactate from pyruvate: step 1/1.</text>
</comment>
<dbReference type="EC" id="1.1.1.27" evidence="3 7"/>
<dbReference type="Proteomes" id="UP000199288">
    <property type="component" value="Unassembled WGS sequence"/>
</dbReference>
<dbReference type="Gene3D" id="3.90.110.10">
    <property type="entry name" value="Lactate dehydrogenase/glycoside hydrolase, family 4, C-terminal"/>
    <property type="match status" value="1"/>
</dbReference>
<keyword evidence="5 7" id="KW-0520">NAD</keyword>
<evidence type="ECO:0000256" key="5">
    <source>
        <dbReference type="ARBA" id="ARBA00023027"/>
    </source>
</evidence>
<feature type="binding site" evidence="7">
    <location>
        <position position="92"/>
    </location>
    <ligand>
        <name>substrate</name>
    </ligand>
</feature>
<dbReference type="PROSITE" id="PS00064">
    <property type="entry name" value="L_LDH"/>
    <property type="match status" value="1"/>
</dbReference>
<dbReference type="OrthoDB" id="9802969at2"/>
<feature type="binding site" evidence="7">
    <location>
        <position position="43"/>
    </location>
    <ligand>
        <name>NAD(+)</name>
        <dbReference type="ChEBI" id="CHEBI:57540"/>
    </ligand>
</feature>
<dbReference type="PRINTS" id="PR00086">
    <property type="entry name" value="LLDHDRGNASE"/>
</dbReference>
<dbReference type="HAMAP" id="MF_00488">
    <property type="entry name" value="Lactate_dehydrog"/>
    <property type="match status" value="1"/>
</dbReference>
<comment type="subcellular location">
    <subcellularLocation>
        <location evidence="7">Cytoplasm</location>
    </subcellularLocation>
</comment>
<evidence type="ECO:0000259" key="11">
    <source>
        <dbReference type="Pfam" id="PF00056"/>
    </source>
</evidence>
<evidence type="ECO:0000256" key="10">
    <source>
        <dbReference type="SAM" id="SignalP"/>
    </source>
</evidence>
<dbReference type="InterPro" id="IPR001236">
    <property type="entry name" value="Lactate/malate_DH_N"/>
</dbReference>
<dbReference type="RefSeq" id="WP_092560895.1">
    <property type="nucleotide sequence ID" value="NZ_FNQV01000001.1"/>
</dbReference>
<feature type="binding site" evidence="7">
    <location>
        <position position="157"/>
    </location>
    <ligand>
        <name>beta-D-fructose 1,6-bisphosphate</name>
        <dbReference type="ChEBI" id="CHEBI:32966"/>
        <note>allosteric activator</note>
    </ligand>
</feature>
<feature type="binding site" evidence="7">
    <location>
        <position position="17"/>
    </location>
    <ligand>
        <name>NAD(+)</name>
        <dbReference type="ChEBI" id="CHEBI:57540"/>
    </ligand>
</feature>
<feature type="binding site" evidence="7">
    <location>
        <position position="235"/>
    </location>
    <ligand>
        <name>substrate</name>
    </ligand>
</feature>
<dbReference type="GO" id="GO:0006096">
    <property type="term" value="P:glycolytic process"/>
    <property type="evidence" value="ECO:0007669"/>
    <property type="project" value="UniProtKB-UniRule"/>
</dbReference>
<organism evidence="13 14">
    <name type="scientific">Bowdeniella nasicola</name>
    <dbReference type="NCBI Taxonomy" id="208480"/>
    <lineage>
        <taxon>Bacteria</taxon>
        <taxon>Bacillati</taxon>
        <taxon>Actinomycetota</taxon>
        <taxon>Actinomycetes</taxon>
        <taxon>Actinomycetales</taxon>
        <taxon>Actinomycetaceae</taxon>
        <taxon>Bowdeniella</taxon>
    </lineage>
</organism>
<sequence length="318" mass="33811">MTLSPLTKLAVVGAGSVGSSLAYAAAIRGSANTIALYDLNTEKVDAEVLDLAHGTQFFQASHVTGGSDIECVADSDVVVITAGARQKPGQTRIDLAGANVDILSSLLPQLLQQAPNAIYVLVTNPCDILTTAALQISGLPTNRVMSSGTVLDSSRLRWLVGRKVGISPRSVHSLMIGEHGDTEFALWSSATIGQAPLRDWTDEQGRRVFTPKLLDELEHEVTDAAYRIIKGKGATNYAIGIAGARIVEALLGDHHAVLPVSTMLDNYRGISGVALSVPSVVGRRGVERTIEFPFDEREDRLLHKSADALLAVQRSLGL</sequence>
<feature type="binding site" evidence="7 9">
    <location>
        <position position="38"/>
    </location>
    <ligand>
        <name>NAD(+)</name>
        <dbReference type="ChEBI" id="CHEBI:57540"/>
    </ligand>
</feature>
<proteinExistence type="inferred from homology"/>
<evidence type="ECO:0000256" key="1">
    <source>
        <dbReference type="ARBA" id="ARBA00004843"/>
    </source>
</evidence>
<feature type="binding site" evidence="7">
    <location>
        <begin position="124"/>
        <end position="127"/>
    </location>
    <ligand>
        <name>substrate</name>
    </ligand>
</feature>
<feature type="binding site" evidence="7">
    <location>
        <position position="86"/>
    </location>
    <ligand>
        <name>substrate</name>
    </ligand>
</feature>
<feature type="signal peptide" evidence="10">
    <location>
        <begin position="1"/>
        <end position="24"/>
    </location>
</feature>
<dbReference type="Gene3D" id="3.40.50.720">
    <property type="entry name" value="NAD(P)-binding Rossmann-like Domain"/>
    <property type="match status" value="1"/>
</dbReference>
<keyword evidence="4 7" id="KW-0560">Oxidoreductase</keyword>
<dbReference type="InterPro" id="IPR011304">
    <property type="entry name" value="L-lactate_DH"/>
</dbReference>
<evidence type="ECO:0000313" key="14">
    <source>
        <dbReference type="Proteomes" id="UP000199288"/>
    </source>
</evidence>
<feature type="binding site" evidence="9">
    <location>
        <position position="99"/>
    </location>
    <ligand>
        <name>NAD(+)</name>
        <dbReference type="ChEBI" id="CHEBI:57540"/>
    </ligand>
</feature>
<keyword evidence="7" id="KW-0021">Allosteric enzyme</keyword>
<dbReference type="GO" id="GO:0005737">
    <property type="term" value="C:cytoplasm"/>
    <property type="evidence" value="ECO:0007669"/>
    <property type="project" value="UniProtKB-SubCell"/>
</dbReference>
<feature type="binding site" evidence="9">
    <location>
        <begin position="13"/>
        <end position="18"/>
    </location>
    <ligand>
        <name>NAD(+)</name>
        <dbReference type="ChEBI" id="CHEBI:57540"/>
    </ligand>
</feature>
<comment type="activity regulation">
    <text evidence="7">Allosterically activated by fructose 1,6-bisphosphate (FBP).</text>
</comment>
<evidence type="ECO:0000256" key="6">
    <source>
        <dbReference type="ARBA" id="ARBA00049258"/>
    </source>
</evidence>
<comment type="caution">
    <text evidence="7">Lacks conserved residue(s) required for the propagation of feature annotation.</text>
</comment>
<feature type="binding site" evidence="7">
    <location>
        <begin position="83"/>
        <end position="84"/>
    </location>
    <ligand>
        <name>NAD(+)</name>
        <dbReference type="ChEBI" id="CHEBI:57540"/>
    </ligand>
</feature>
<keyword evidence="7" id="KW-0963">Cytoplasm</keyword>
<dbReference type="InterPro" id="IPR036291">
    <property type="entry name" value="NAD(P)-bd_dom_sf"/>
</dbReference>
<evidence type="ECO:0000313" key="13">
    <source>
        <dbReference type="EMBL" id="SDZ74709.1"/>
    </source>
</evidence>
<keyword evidence="7" id="KW-0597">Phosphoprotein</keyword>
<evidence type="ECO:0000256" key="9">
    <source>
        <dbReference type="PIRSR" id="PIRSR000102-3"/>
    </source>
</evidence>
<feature type="binding site" evidence="7 9">
    <location>
        <begin position="122"/>
        <end position="124"/>
    </location>
    <ligand>
        <name>NAD(+)</name>
        <dbReference type="ChEBI" id="CHEBI:57540"/>
    </ligand>
</feature>
<keyword evidence="14" id="KW-1185">Reference proteome</keyword>
<dbReference type="PANTHER" id="PTHR43128">
    <property type="entry name" value="L-2-HYDROXYCARBOXYLATE DEHYDROGENASE (NAD(P)(+))"/>
    <property type="match status" value="1"/>
</dbReference>
<feature type="binding site" evidence="7">
    <location>
        <position position="172"/>
    </location>
    <ligand>
        <name>beta-D-fructose 1,6-bisphosphate</name>
        <dbReference type="ChEBI" id="CHEBI:32966"/>
        <note>allosteric activator</note>
    </ligand>
</feature>
<dbReference type="PANTHER" id="PTHR43128:SF16">
    <property type="entry name" value="L-LACTATE DEHYDROGENASE"/>
    <property type="match status" value="1"/>
</dbReference>
<feature type="active site" description="Proton acceptor" evidence="7 8">
    <location>
        <position position="179"/>
    </location>
</feature>
<accession>A0A1H3VIV7</accession>
<dbReference type="EMBL" id="FNQV01000001">
    <property type="protein sequence ID" value="SDZ74709.1"/>
    <property type="molecule type" value="Genomic_DNA"/>
</dbReference>
<dbReference type="GO" id="GO:0004459">
    <property type="term" value="F:L-lactate dehydrogenase (NAD+) activity"/>
    <property type="evidence" value="ECO:0007669"/>
    <property type="project" value="UniProtKB-UniRule"/>
</dbReference>
<dbReference type="SUPFAM" id="SSF51735">
    <property type="entry name" value="NAD(P)-binding Rossmann-fold domains"/>
    <property type="match status" value="1"/>
</dbReference>
<dbReference type="UniPathway" id="UPA00554">
    <property type="reaction ID" value="UER00611"/>
</dbReference>
<dbReference type="NCBIfam" id="TIGR01771">
    <property type="entry name" value="L-LDH-NAD"/>
    <property type="match status" value="1"/>
</dbReference>
<dbReference type="InterPro" id="IPR015955">
    <property type="entry name" value="Lactate_DH/Glyco_Ohase_4_C"/>
</dbReference>
<gene>
    <name evidence="7" type="primary">ldh</name>
    <name evidence="13" type="ORF">SAMN02910418_00094</name>
</gene>
<dbReference type="InterPro" id="IPR018177">
    <property type="entry name" value="L-lactate_DH_AS"/>
</dbReference>
<name>A0A1H3VIV7_9ACTO</name>
<reference evidence="14" key="1">
    <citation type="submission" date="2016-10" db="EMBL/GenBank/DDBJ databases">
        <authorList>
            <person name="Varghese N."/>
            <person name="Submissions S."/>
        </authorList>
    </citation>
    <scope>NUCLEOTIDE SEQUENCE [LARGE SCALE GENOMIC DNA]</scope>
    <source>
        <strain evidence="14">KPR-1</strain>
    </source>
</reference>
<evidence type="ECO:0000256" key="3">
    <source>
        <dbReference type="ARBA" id="ARBA00012967"/>
    </source>
</evidence>
<feature type="chain" id="PRO_5011639054" description="L-lactate dehydrogenase" evidence="10">
    <location>
        <begin position="25"/>
        <end position="318"/>
    </location>
</feature>
<keyword evidence="10" id="KW-0732">Signal</keyword>
<feature type="domain" description="Lactate/malate dehydrogenase C-terminal" evidence="12">
    <location>
        <begin position="149"/>
        <end position="311"/>
    </location>
</feature>
<dbReference type="AlphaFoldDB" id="A0A1H3VIV7"/>
<feature type="domain" description="Lactate/malate dehydrogenase N-terminal" evidence="11">
    <location>
        <begin position="7"/>
        <end position="145"/>
    </location>
</feature>
<evidence type="ECO:0000256" key="4">
    <source>
        <dbReference type="ARBA" id="ARBA00023002"/>
    </source>
</evidence>
<dbReference type="SUPFAM" id="SSF56327">
    <property type="entry name" value="LDH C-terminal domain-like"/>
    <property type="match status" value="1"/>
</dbReference>
<protein>
    <recommendedName>
        <fullName evidence="3 7">L-lactate dehydrogenase</fullName>
        <shortName evidence="7">L-LDH</shortName>
        <ecNumber evidence="3 7">1.1.1.27</ecNumber>
    </recommendedName>
</protein>
<dbReference type="InterPro" id="IPR001557">
    <property type="entry name" value="L-lactate/malate_DH"/>
</dbReference>
<dbReference type="InterPro" id="IPR022383">
    <property type="entry name" value="Lactate/malate_DH_C"/>
</dbReference>
<evidence type="ECO:0000256" key="8">
    <source>
        <dbReference type="PIRSR" id="PIRSR000102-1"/>
    </source>
</evidence>
<evidence type="ECO:0000256" key="2">
    <source>
        <dbReference type="ARBA" id="ARBA00006054"/>
    </source>
</evidence>
<feature type="binding site" evidence="7">
    <location>
        <begin position="152"/>
        <end position="155"/>
    </location>
    <ligand>
        <name>substrate</name>
    </ligand>
</feature>
<evidence type="ECO:0000256" key="7">
    <source>
        <dbReference type="HAMAP-Rule" id="MF_00488"/>
    </source>
</evidence>
<feature type="binding site" evidence="7">
    <location>
        <position position="105"/>
    </location>
    <ligand>
        <name>NAD(+)</name>
        <dbReference type="ChEBI" id="CHEBI:57540"/>
    </ligand>
</feature>
<comment type="catalytic activity">
    <reaction evidence="6 7">
        <text>(S)-lactate + NAD(+) = pyruvate + NADH + H(+)</text>
        <dbReference type="Rhea" id="RHEA:23444"/>
        <dbReference type="ChEBI" id="CHEBI:15361"/>
        <dbReference type="ChEBI" id="CHEBI:15378"/>
        <dbReference type="ChEBI" id="CHEBI:16651"/>
        <dbReference type="ChEBI" id="CHEBI:57540"/>
        <dbReference type="ChEBI" id="CHEBI:57945"/>
        <dbReference type="EC" id="1.1.1.27"/>
    </reaction>
</comment>
<comment type="similarity">
    <text evidence="2 7">Belongs to the LDH/MDH superfamily. LDH family.</text>
</comment>
<feature type="modified residue" description="Phosphotyrosine" evidence="7">
    <location>
        <position position="226"/>
    </location>
</feature>
<evidence type="ECO:0000259" key="12">
    <source>
        <dbReference type="Pfam" id="PF02866"/>
    </source>
</evidence>
<dbReference type="PIRSF" id="PIRSF000102">
    <property type="entry name" value="Lac_mal_DH"/>
    <property type="match status" value="1"/>
</dbReference>